<evidence type="ECO:0000313" key="2">
    <source>
        <dbReference type="Proteomes" id="UP000291404"/>
    </source>
</evidence>
<comment type="caution">
    <text evidence="1">The sequence shown here is derived from an EMBL/GenBank/DDBJ whole genome shotgun (WGS) entry which is preliminary data.</text>
</comment>
<dbReference type="VEuPathDB" id="MicrosporidiaDB:CWI36_0062p0020"/>
<dbReference type="Proteomes" id="UP000291404">
    <property type="component" value="Unassembled WGS sequence"/>
</dbReference>
<protein>
    <submittedName>
        <fullName evidence="1">Uncharacterized protein</fullName>
    </submittedName>
</protein>
<dbReference type="SUPFAM" id="SSF52047">
    <property type="entry name" value="RNI-like"/>
    <property type="match status" value="1"/>
</dbReference>
<dbReference type="AlphaFoldDB" id="A0A4Q9LNP3"/>
<organism evidence="1 2">
    <name type="scientific">Hamiltosporidium magnivora</name>
    <dbReference type="NCBI Taxonomy" id="148818"/>
    <lineage>
        <taxon>Eukaryota</taxon>
        <taxon>Fungi</taxon>
        <taxon>Fungi incertae sedis</taxon>
        <taxon>Microsporidia</taxon>
        <taxon>Dubosqiidae</taxon>
        <taxon>Hamiltosporidium</taxon>
    </lineage>
</organism>
<accession>A0A4Q9LNP3</accession>
<name>A0A4Q9LNP3_9MICR</name>
<keyword evidence="2" id="KW-1185">Reference proteome</keyword>
<dbReference type="VEuPathDB" id="MicrosporidiaDB:CWI39_2098p0010"/>
<reference evidence="1 2" key="1">
    <citation type="submission" date="2017-12" db="EMBL/GenBank/DDBJ databases">
        <authorList>
            <person name="Pombert J.-F."/>
            <person name="Haag K.L."/>
            <person name="Ebert D."/>
        </authorList>
    </citation>
    <scope>NUCLEOTIDE SEQUENCE [LARGE SCALE GENOMIC DNA]</scope>
    <source>
        <strain evidence="1">BE-OM-2</strain>
    </source>
</reference>
<gene>
    <name evidence="1" type="ORF">CWI36_0062p0020</name>
</gene>
<dbReference type="InterPro" id="IPR032675">
    <property type="entry name" value="LRR_dom_sf"/>
</dbReference>
<proteinExistence type="predicted"/>
<dbReference type="EMBL" id="PITI01000062">
    <property type="protein sequence ID" value="TBU09101.1"/>
    <property type="molecule type" value="Genomic_DNA"/>
</dbReference>
<evidence type="ECO:0000313" key="1">
    <source>
        <dbReference type="EMBL" id="TBU09101.1"/>
    </source>
</evidence>
<sequence>MQYCTLRKNPNTKNLGKNGSFGKYQDKSKVILRFLLCFMLKNQCKCFRIEGTFSNEVEDFHYNQKLNEHSAYYSLDYNNAICPIISANKKEEINCNKKRIFSEIKDNQSDYTFQHGNISKSVESLSSDPYSRKKFKISYKNDILNKFPNEIEKHIFSVNTSPFLPFLSTFFDGINVEFDENINEVLFLKKTNENEIYYFHKTIINHIKIRTTPKALILIENQPDFDAELFFWVIFSYKINGLKISHDNMYYSECYEKDKDYIENNLPRESLTPKLFLFSSKVLKAIIIMKKTQIRYLELERVTLTPYDLCIMQNLNNLESLILVNCILPSKNQFFSKLCWHFLQLKVLKIIGFKLTSVFFNNLGNMKIEYLDLSYSFYKKFFYELLPWNENDALRGLRIDCAKLGYTCTNLLIKSRNLEYLSMRHLDFSNFKTKCDTLSGKKYLVLDLAGIFSQKQKNFFLIGLEVENLSLEYLDSIKLKNIHEQNTLHSFTKKLNPSRCRLDSCIVNFLSKFKKLETLKLCNLPPFAKILSKKFLSSNTVRSLDFSSSESLQKDMIFLSQFKFLKKLKLQKCNLKPGFMEYISNDSLYLSLKKLVIFGNQFDIIDLLILSRFKNLENLSITLEANIYRDFAAIYGNMYFPKLNTLFLVGSYITKDTIQFIITQSSLLNLHFVNSAIDNNVFSVNSISTLKYLQKIKFSD</sequence>
<dbReference type="Gene3D" id="3.80.10.10">
    <property type="entry name" value="Ribonuclease Inhibitor"/>
    <property type="match status" value="2"/>
</dbReference>